<dbReference type="Pfam" id="PF02931">
    <property type="entry name" value="Neur_chan_LBD"/>
    <property type="match status" value="1"/>
</dbReference>
<evidence type="ECO:0000313" key="23">
    <source>
        <dbReference type="Proteomes" id="UP000504630"/>
    </source>
</evidence>
<feature type="transmembrane region" description="Helical" evidence="20">
    <location>
        <begin position="424"/>
        <end position="445"/>
    </location>
</feature>
<evidence type="ECO:0000256" key="10">
    <source>
        <dbReference type="ARBA" id="ARBA00023170"/>
    </source>
</evidence>
<proteinExistence type="inferred from homology"/>
<dbReference type="PANTHER" id="PTHR18945">
    <property type="entry name" value="NEUROTRANSMITTER GATED ION CHANNEL"/>
    <property type="match status" value="1"/>
</dbReference>
<keyword evidence="11" id="KW-0325">Glycoprotein</keyword>
<accession>A0A6J2RNR0</accession>
<evidence type="ECO:0000256" key="7">
    <source>
        <dbReference type="ARBA" id="ARBA00023065"/>
    </source>
</evidence>
<dbReference type="SUPFAM" id="SSF90112">
    <property type="entry name" value="Neurotransmitter-gated ion-channel transmembrane pore"/>
    <property type="match status" value="1"/>
</dbReference>
<evidence type="ECO:0000256" key="9">
    <source>
        <dbReference type="ARBA" id="ARBA00023157"/>
    </source>
</evidence>
<feature type="transmembrane region" description="Helical" evidence="20">
    <location>
        <begin position="286"/>
        <end position="313"/>
    </location>
</feature>
<gene>
    <name evidence="24" type="primary">LOC115024844</name>
</gene>
<evidence type="ECO:0000256" key="4">
    <source>
        <dbReference type="ARBA" id="ARBA00022729"/>
    </source>
</evidence>
<evidence type="ECO:0000256" key="17">
    <source>
        <dbReference type="ARBA" id="ARBA00036239"/>
    </source>
</evidence>
<name>A0A6J2RNR0_COTGO</name>
<evidence type="ECO:0000256" key="5">
    <source>
        <dbReference type="ARBA" id="ARBA00022989"/>
    </source>
</evidence>
<evidence type="ECO:0000256" key="2">
    <source>
        <dbReference type="ARBA" id="ARBA00022475"/>
    </source>
</evidence>
<comment type="catalytic activity">
    <reaction evidence="18">
        <text>Ca(2+)(in) = Ca(2+)(out)</text>
        <dbReference type="Rhea" id="RHEA:29671"/>
        <dbReference type="ChEBI" id="CHEBI:29108"/>
    </reaction>
</comment>
<dbReference type="InterPro" id="IPR036734">
    <property type="entry name" value="Neur_chan_lig-bd_sf"/>
</dbReference>
<keyword evidence="10" id="KW-0675">Receptor</keyword>
<dbReference type="InterPro" id="IPR018000">
    <property type="entry name" value="Neurotransmitter_ion_chnl_CS"/>
</dbReference>
<dbReference type="RefSeq" id="XP_029312563.1">
    <property type="nucleotide sequence ID" value="XM_029456703.1"/>
</dbReference>
<keyword evidence="14 20" id="KW-0407">Ion channel</keyword>
<dbReference type="Proteomes" id="UP000504630">
    <property type="component" value="Chromosome 19"/>
</dbReference>
<sequence>MCLDILPIDMVNCSYLNLLKRLNMTKNKELFTMARPVENHTNPTVVYLQMAIYGILDVREVDQTFIAYIWVYLRWINEHIRWHPNKFCGIQQIVIPAEVLWKPDVMIEEMTEKDKAPPSPYLTVSHEGGVEFRNDIMLISTCKMQIYKFPFDVQSCSLSFKSAVYSDKELLFEAILDSSMMTGWSRDMTQYEWLFINITAINTTVDNFIYNQSMIVYTIKMRRRPLLYIANFLVPILFFFSLDLASFLISDRGGEKLSFKVTVLLAVTVMQLILNEILPSSSDSIPLIAIYCIGMFGLIMLSLLETILVMYLIEKDFASEDNEANKGQIMSEECEDKQGNYDGEVKKWTHCSCVCDVSADEPPSDLLSVKEDKSSQLTEESNALEKLSDELGDAVKTLSLLLNSRKEARKPNYWTEVAKTIDKVFFVVYVTVAGLFLAVIFTVWINANDE</sequence>
<dbReference type="FunFam" id="2.70.170.10:FF:000017">
    <property type="entry name" value="5-hydroxytryptamine receptor 3A"/>
    <property type="match status" value="1"/>
</dbReference>
<dbReference type="OrthoDB" id="6097796at2759"/>
<organism evidence="23 24">
    <name type="scientific">Cottoperca gobio</name>
    <name type="common">Frogmouth</name>
    <name type="synonym">Aphritis gobio</name>
    <dbReference type="NCBI Taxonomy" id="56716"/>
    <lineage>
        <taxon>Eukaryota</taxon>
        <taxon>Metazoa</taxon>
        <taxon>Chordata</taxon>
        <taxon>Craniata</taxon>
        <taxon>Vertebrata</taxon>
        <taxon>Euteleostomi</taxon>
        <taxon>Actinopterygii</taxon>
        <taxon>Neopterygii</taxon>
        <taxon>Teleostei</taxon>
        <taxon>Neoteleostei</taxon>
        <taxon>Acanthomorphata</taxon>
        <taxon>Eupercaria</taxon>
        <taxon>Perciformes</taxon>
        <taxon>Notothenioidei</taxon>
        <taxon>Bovichtidae</taxon>
        <taxon>Cottoperca</taxon>
    </lineage>
</organism>
<feature type="transmembrane region" description="Helical" evidence="20">
    <location>
        <begin position="257"/>
        <end position="274"/>
    </location>
</feature>
<keyword evidence="5 20" id="KW-1133">Transmembrane helix</keyword>
<evidence type="ECO:0000256" key="18">
    <source>
        <dbReference type="ARBA" id="ARBA00036634"/>
    </source>
</evidence>
<keyword evidence="2" id="KW-1003">Cell membrane</keyword>
<dbReference type="GO" id="GO:0004888">
    <property type="term" value="F:transmembrane signaling receptor activity"/>
    <property type="evidence" value="ECO:0007669"/>
    <property type="project" value="InterPro"/>
</dbReference>
<dbReference type="KEGG" id="cgob:115024844"/>
<keyword evidence="1 20" id="KW-0813">Transport</keyword>
<evidence type="ECO:0000256" key="6">
    <source>
        <dbReference type="ARBA" id="ARBA00023018"/>
    </source>
</evidence>
<feature type="transmembrane region" description="Helical" evidence="20">
    <location>
        <begin position="226"/>
        <end position="245"/>
    </location>
</feature>
<dbReference type="GO" id="GO:0005230">
    <property type="term" value="F:extracellular ligand-gated monoatomic ion channel activity"/>
    <property type="evidence" value="ECO:0007669"/>
    <property type="project" value="InterPro"/>
</dbReference>
<evidence type="ECO:0000259" key="22">
    <source>
        <dbReference type="Pfam" id="PF02932"/>
    </source>
</evidence>
<keyword evidence="3 20" id="KW-0812">Transmembrane</keyword>
<evidence type="ECO:0000256" key="14">
    <source>
        <dbReference type="ARBA" id="ARBA00023303"/>
    </source>
</evidence>
<keyword evidence="8 20" id="KW-0472">Membrane</keyword>
<dbReference type="GeneID" id="115024844"/>
<dbReference type="Pfam" id="PF02932">
    <property type="entry name" value="Neur_chan_memb"/>
    <property type="match status" value="1"/>
</dbReference>
<dbReference type="InterPro" id="IPR006201">
    <property type="entry name" value="Neur_channel"/>
</dbReference>
<dbReference type="Gene3D" id="2.70.170.10">
    <property type="entry name" value="Neurotransmitter-gated ion-channel ligand-binding domain"/>
    <property type="match status" value="1"/>
</dbReference>
<dbReference type="InterPro" id="IPR006029">
    <property type="entry name" value="Neurotrans-gated_channel_TM"/>
</dbReference>
<dbReference type="Gene3D" id="1.20.58.390">
    <property type="entry name" value="Neurotransmitter-gated ion-channel transmembrane domain"/>
    <property type="match status" value="1"/>
</dbReference>
<comment type="catalytic activity">
    <reaction evidence="17">
        <text>Na(+)(in) = Na(+)(out)</text>
        <dbReference type="Rhea" id="RHEA:34963"/>
        <dbReference type="ChEBI" id="CHEBI:29101"/>
    </reaction>
</comment>
<evidence type="ECO:0000256" key="8">
    <source>
        <dbReference type="ARBA" id="ARBA00023136"/>
    </source>
</evidence>
<keyword evidence="12" id="KW-0628">Postsynaptic cell membrane</keyword>
<feature type="domain" description="Neurotransmitter-gated ion-channel transmembrane" evidence="22">
    <location>
        <begin position="233"/>
        <end position="441"/>
    </location>
</feature>
<evidence type="ECO:0000256" key="12">
    <source>
        <dbReference type="ARBA" id="ARBA00023257"/>
    </source>
</evidence>
<dbReference type="PRINTS" id="PR00252">
    <property type="entry name" value="NRIONCHANNEL"/>
</dbReference>
<dbReference type="PROSITE" id="PS00236">
    <property type="entry name" value="NEUROTR_ION_CHANNEL"/>
    <property type="match status" value="1"/>
</dbReference>
<evidence type="ECO:0000313" key="24">
    <source>
        <dbReference type="RefSeq" id="XP_029312563.1"/>
    </source>
</evidence>
<reference evidence="24" key="1">
    <citation type="submission" date="2025-08" db="UniProtKB">
        <authorList>
            <consortium name="RefSeq"/>
        </authorList>
    </citation>
    <scope>IDENTIFICATION</scope>
</reference>
<dbReference type="InParanoid" id="A0A6J2RNR0"/>
<comment type="subcellular location">
    <subcellularLocation>
        <location evidence="15">Postsynaptic cell membrane</location>
        <topology evidence="15">Multi-pass membrane protein</topology>
    </subcellularLocation>
</comment>
<keyword evidence="6" id="KW-0770">Synapse</keyword>
<keyword evidence="7 20" id="KW-0406">Ion transport</keyword>
<comment type="function">
    <text evidence="19">Forms serotonin (5-hydroxytryptamine/5-HT3)-activated cation-selective channel complexes, which when activated cause fast, depolarizing responses in neurons.</text>
</comment>
<comment type="catalytic activity">
    <reaction evidence="16">
        <text>K(+)(in) = K(+)(out)</text>
        <dbReference type="Rhea" id="RHEA:29463"/>
        <dbReference type="ChEBI" id="CHEBI:29103"/>
    </reaction>
</comment>
<keyword evidence="23" id="KW-1185">Reference proteome</keyword>
<dbReference type="InterPro" id="IPR036719">
    <property type="entry name" value="Neuro-gated_channel_TM_sf"/>
</dbReference>
<evidence type="ECO:0000256" key="20">
    <source>
        <dbReference type="RuleBase" id="RU000687"/>
    </source>
</evidence>
<comment type="similarity">
    <text evidence="20">Belongs to the ligand-gated ion channel (TC 1.A.9) family.</text>
</comment>
<dbReference type="SUPFAM" id="SSF63712">
    <property type="entry name" value="Nicotinic receptor ligand binding domain-like"/>
    <property type="match status" value="1"/>
</dbReference>
<keyword evidence="9" id="KW-1015">Disulfide bond</keyword>
<evidence type="ECO:0000256" key="16">
    <source>
        <dbReference type="ARBA" id="ARBA00034430"/>
    </source>
</evidence>
<evidence type="ECO:0000256" key="13">
    <source>
        <dbReference type="ARBA" id="ARBA00023286"/>
    </source>
</evidence>
<evidence type="ECO:0000259" key="21">
    <source>
        <dbReference type="Pfam" id="PF02931"/>
    </source>
</evidence>
<dbReference type="InterPro" id="IPR038050">
    <property type="entry name" value="Neuro_actylchol_rec"/>
</dbReference>
<evidence type="ECO:0000256" key="19">
    <source>
        <dbReference type="ARBA" id="ARBA00037540"/>
    </source>
</evidence>
<dbReference type="GO" id="GO:0045211">
    <property type="term" value="C:postsynaptic membrane"/>
    <property type="evidence" value="ECO:0007669"/>
    <property type="project" value="UniProtKB-SubCell"/>
</dbReference>
<keyword evidence="4" id="KW-0732">Signal</keyword>
<protein>
    <submittedName>
        <fullName evidence="24">5-hydroxytryptamine receptor 3A-like</fullName>
    </submittedName>
</protein>
<feature type="domain" description="Neurotransmitter-gated ion-channel ligand-binding" evidence="21">
    <location>
        <begin position="33"/>
        <end position="225"/>
    </location>
</feature>
<evidence type="ECO:0000256" key="11">
    <source>
        <dbReference type="ARBA" id="ARBA00023180"/>
    </source>
</evidence>
<dbReference type="FunFam" id="1.20.58.390:FF:000103">
    <property type="entry name" value="Si:ch211-256e16.10"/>
    <property type="match status" value="1"/>
</dbReference>
<dbReference type="AlphaFoldDB" id="A0A6J2RNR0"/>
<evidence type="ECO:0000256" key="1">
    <source>
        <dbReference type="ARBA" id="ARBA00022448"/>
    </source>
</evidence>
<dbReference type="InterPro" id="IPR006202">
    <property type="entry name" value="Neur_chan_lig-bd"/>
</dbReference>
<keyword evidence="13" id="KW-1071">Ligand-gated ion channel</keyword>
<evidence type="ECO:0000256" key="3">
    <source>
        <dbReference type="ARBA" id="ARBA00022692"/>
    </source>
</evidence>
<evidence type="ECO:0000256" key="15">
    <source>
        <dbReference type="ARBA" id="ARBA00034104"/>
    </source>
</evidence>